<dbReference type="InterPro" id="IPR000477">
    <property type="entry name" value="RT_dom"/>
</dbReference>
<dbReference type="PANTHER" id="PTHR37984">
    <property type="entry name" value="PROTEIN CBG26694"/>
    <property type="match status" value="1"/>
</dbReference>
<sequence>MGLANSPDWAQATMEEVLQDVLSDIEIYIDDIAIFSKTWKDHIQLVSKVLRLLQDNGFTVKPEKCEWAVQETNFLGCWFTPDGLKQWHKKIEAIQKLAKPKTLKQLRAFVGVVNFYKLFYHCRAHIMGPLTDLNGLDKYEGQRNFSKYWTTAHEKAFEDTKRMVAKEVLLSYPDPNKPFTIETDASDTQIGAVILQDNKPVAFHSRKLTGAQSRYPIPDKEALAIVEVLTVFRSMLLGAEIHIKTDHMNLTRDVIKSQRLLNWCLPCQGSDINFELQ</sequence>
<dbReference type="CDD" id="cd01647">
    <property type="entry name" value="RT_LTR"/>
    <property type="match status" value="1"/>
</dbReference>
<dbReference type="EMBL" id="JAGRRH010000007">
    <property type="protein sequence ID" value="KAG7367309.1"/>
    <property type="molecule type" value="Genomic_DNA"/>
</dbReference>
<keyword evidence="4" id="KW-0808">Transferase</keyword>
<keyword evidence="1" id="KW-0511">Multifunctional enzyme</keyword>
<comment type="caution">
    <text evidence="4">The sequence shown here is derived from an EMBL/GenBank/DDBJ whole genome shotgun (WGS) entry which is preliminary data.</text>
</comment>
<dbReference type="GO" id="GO:0003964">
    <property type="term" value="F:RNA-directed DNA polymerase activity"/>
    <property type="evidence" value="ECO:0007669"/>
    <property type="project" value="UniProtKB-KW"/>
</dbReference>
<keyword evidence="5" id="KW-1185">Reference proteome</keyword>
<dbReference type="InterPro" id="IPR041577">
    <property type="entry name" value="RT_RNaseH_2"/>
</dbReference>
<dbReference type="PANTHER" id="PTHR37984:SF5">
    <property type="entry name" value="PROTEIN NYNRIN-LIKE"/>
    <property type="match status" value="1"/>
</dbReference>
<dbReference type="OrthoDB" id="121648at2759"/>
<dbReference type="AlphaFoldDB" id="A0A9K3LRR1"/>
<dbReference type="CDD" id="cd09274">
    <property type="entry name" value="RNase_HI_RT_Ty3"/>
    <property type="match status" value="1"/>
</dbReference>
<dbReference type="Pfam" id="PF17919">
    <property type="entry name" value="RT_RNaseH_2"/>
    <property type="match status" value="1"/>
</dbReference>
<protein>
    <submittedName>
        <fullName evidence="4">Reverse transcriptase RNA-dependent DNA polymerase</fullName>
    </submittedName>
</protein>
<accession>A0A9K3LRR1</accession>
<dbReference type="Proteomes" id="UP000693970">
    <property type="component" value="Unassembled WGS sequence"/>
</dbReference>
<proteinExistence type="predicted"/>
<name>A0A9K3LRR1_9STRA</name>
<keyword evidence="4" id="KW-0548">Nucleotidyltransferase</keyword>
<feature type="domain" description="Reverse transcriptase" evidence="2">
    <location>
        <begin position="1"/>
        <end position="78"/>
    </location>
</feature>
<evidence type="ECO:0000313" key="4">
    <source>
        <dbReference type="EMBL" id="KAG7367309.1"/>
    </source>
</evidence>
<gene>
    <name evidence="4" type="ORF">IV203_029980</name>
</gene>
<evidence type="ECO:0000256" key="1">
    <source>
        <dbReference type="ARBA" id="ARBA00023268"/>
    </source>
</evidence>
<dbReference type="FunFam" id="3.30.70.270:FF:000020">
    <property type="entry name" value="Transposon Tf2-6 polyprotein-like Protein"/>
    <property type="match status" value="1"/>
</dbReference>
<evidence type="ECO:0000313" key="5">
    <source>
        <dbReference type="Proteomes" id="UP000693970"/>
    </source>
</evidence>
<organism evidence="4 5">
    <name type="scientific">Nitzschia inconspicua</name>
    <dbReference type="NCBI Taxonomy" id="303405"/>
    <lineage>
        <taxon>Eukaryota</taxon>
        <taxon>Sar</taxon>
        <taxon>Stramenopiles</taxon>
        <taxon>Ochrophyta</taxon>
        <taxon>Bacillariophyta</taxon>
        <taxon>Bacillariophyceae</taxon>
        <taxon>Bacillariophycidae</taxon>
        <taxon>Bacillariales</taxon>
        <taxon>Bacillariaceae</taxon>
        <taxon>Nitzschia</taxon>
    </lineage>
</organism>
<reference evidence="4" key="1">
    <citation type="journal article" date="2021" name="Sci. Rep.">
        <title>Diploid genomic architecture of Nitzschia inconspicua, an elite biomass production diatom.</title>
        <authorList>
            <person name="Oliver A."/>
            <person name="Podell S."/>
            <person name="Pinowska A."/>
            <person name="Traller J.C."/>
            <person name="Smith S.R."/>
            <person name="McClure R."/>
            <person name="Beliaev A."/>
            <person name="Bohutskyi P."/>
            <person name="Hill E.A."/>
            <person name="Rabines A."/>
            <person name="Zheng H."/>
            <person name="Allen L.Z."/>
            <person name="Kuo A."/>
            <person name="Grigoriev I.V."/>
            <person name="Allen A.E."/>
            <person name="Hazlebeck D."/>
            <person name="Allen E.E."/>
        </authorList>
    </citation>
    <scope>NUCLEOTIDE SEQUENCE</scope>
    <source>
        <strain evidence="4">Hildebrandi</strain>
    </source>
</reference>
<keyword evidence="4" id="KW-0695">RNA-directed DNA polymerase</keyword>
<feature type="domain" description="Reverse transcriptase/retrotransposon-derived protein RNase H-like" evidence="3">
    <location>
        <begin position="149"/>
        <end position="243"/>
    </location>
</feature>
<dbReference type="Pfam" id="PF00078">
    <property type="entry name" value="RVT_1"/>
    <property type="match status" value="1"/>
</dbReference>
<reference evidence="4" key="2">
    <citation type="submission" date="2021-04" db="EMBL/GenBank/DDBJ databases">
        <authorList>
            <person name="Podell S."/>
        </authorList>
    </citation>
    <scope>NUCLEOTIDE SEQUENCE</scope>
    <source>
        <strain evidence="4">Hildebrandi</strain>
    </source>
</reference>
<dbReference type="InterPro" id="IPR050951">
    <property type="entry name" value="Retrovirus_Pol_polyprotein"/>
</dbReference>
<evidence type="ECO:0000259" key="2">
    <source>
        <dbReference type="Pfam" id="PF00078"/>
    </source>
</evidence>
<evidence type="ECO:0000259" key="3">
    <source>
        <dbReference type="Pfam" id="PF17919"/>
    </source>
</evidence>